<evidence type="ECO:0008006" key="10">
    <source>
        <dbReference type="Google" id="ProtNLM"/>
    </source>
</evidence>
<organism evidence="8 9">
    <name type="scientific">Peronospora belbahrii</name>
    <dbReference type="NCBI Taxonomy" id="622444"/>
    <lineage>
        <taxon>Eukaryota</taxon>
        <taxon>Sar</taxon>
        <taxon>Stramenopiles</taxon>
        <taxon>Oomycota</taxon>
        <taxon>Peronosporomycetes</taxon>
        <taxon>Peronosporales</taxon>
        <taxon>Peronosporaceae</taxon>
        <taxon>Peronospora</taxon>
    </lineage>
</organism>
<dbReference type="Gene3D" id="2.130.10.10">
    <property type="entry name" value="YVTN repeat-like/Quinoprotein amine dehydrogenase"/>
    <property type="match status" value="3"/>
</dbReference>
<comment type="similarity">
    <text evidence="6">Belongs to the WD repeat WDR6 family.</text>
</comment>
<dbReference type="InterPro" id="IPR015943">
    <property type="entry name" value="WD40/YVTN_repeat-like_dom_sf"/>
</dbReference>
<evidence type="ECO:0000256" key="2">
    <source>
        <dbReference type="ARBA" id="ARBA00022490"/>
    </source>
</evidence>
<evidence type="ECO:0000313" key="8">
    <source>
        <dbReference type="EMBL" id="CAH0516193.1"/>
    </source>
</evidence>
<dbReference type="Proteomes" id="UP001158986">
    <property type="component" value="Unassembled WGS sequence"/>
</dbReference>
<sequence length="1164" mass="127390">MTFTNKLEFLGPVTLLTFSLDESLLYVGVGSTIFLYAIATGKLLNEHIVLTRGILHGCDIMRRPDVATNCFAGVFFGQKHVSCFYDLPQTPEAAQKTEKLMTLGKPKVFCDWVFDAHLLMEDVASRTKENNLLVAVGLAHNFVQIWDPASNSMLRTVQCAERCILYALAFHGRSLDELVVASGTVFQQILLWNPMGNAFKNAKVTVEPAQRLHAHDGVLFKLAWSSDARSLASVSDDRTVQLWSNNGNLKESQLHLPRTRTRDELFQCGYSPVFRAWGHSARIWDVSFWERGVVTASEDGLSKLWDLNGNCLATLQGHMGRNVWRVAVLPLQNIIATGGGDGAVKLWDVTRQLMSSSDRPGSSDSCKTICIPVTTTSAALEKEKKIGTSSHSVRNIVLSTLDCGKTAFVASEHGEIFHLDLLGLTAEHVSIISPTDGNLVKDRTGGLSTFAIDSSGRFLLLGEVSGRVCLVDASTGILLYSWTTQTNVRVMKVWWDQEDAIFVSSANGVLTEWRSTVRGACDSLTPLSIAIHLVATFQILAKSSISSILVVDRSPKVKNIVGGDGHGNLYIFHRSSALEGGGCEVDMVRPPDYVLKGVHGRELVATLLLGDVQDCHIAMLSGGHDGYICSYALKEDTSGALTATQLGRKSIRGISTVKQLQWRQQASFDGKTKNDLMVFGFHASYAVLYNMSAQYRVFKVECGGWRRPHALCIGSNGAMPAIPSHTFVFTPPTQKQYVEIKVHSTCTLSTDDESTKTSLVFSRCSLHDHYHGRMTTCVAFLGSDRLITAAEDNSLMLHRRRTQCDQGKSKILRWGSVASGVAHTTTVRALATFRRINSDGVEEYTVLSGGGKQRLNVWRLSGEYDVLRHVCGQERAEAAQDHRILGLATLTIPYVSDTYRLVTACNSEGSTQLLLLDVDNGRLFELGECRSASRKPILSCIGFQEGDAEAMVAGLALGSTDGLVTLWDLSLLLKEIGSFVQSYDDLGLLKEKLLRLISDLQPCGSYLAHDMGTNCIDLVSCVKSTEGGSLDVTIVSGGDDQNLNLHELRFPSCQTLSKSWTVNASGSAIKTLACVNSQRIFAAGYDQRVSKWSIQRNENGYMLEWQGAIFSECADIADLAIRESLDGTADEIVVVGQGLQMMRFQRSISTNITPPSEGASVQQE</sequence>
<keyword evidence="3 7" id="KW-0853">WD repeat</keyword>
<feature type="repeat" description="WD" evidence="7">
    <location>
        <begin position="212"/>
        <end position="244"/>
    </location>
</feature>
<dbReference type="SMART" id="SM00320">
    <property type="entry name" value="WD40"/>
    <property type="match status" value="8"/>
</dbReference>
<dbReference type="InterPro" id="IPR019775">
    <property type="entry name" value="WD40_repeat_CS"/>
</dbReference>
<evidence type="ECO:0000256" key="3">
    <source>
        <dbReference type="ARBA" id="ARBA00022574"/>
    </source>
</evidence>
<keyword evidence="5" id="KW-0677">Repeat</keyword>
<protein>
    <recommendedName>
        <fullName evidence="10">Anaphase-promoting complex subunit 4 WD40 domain-containing protein</fullName>
    </recommendedName>
</protein>
<evidence type="ECO:0000256" key="7">
    <source>
        <dbReference type="PROSITE-ProRule" id="PRU00221"/>
    </source>
</evidence>
<evidence type="ECO:0000256" key="5">
    <source>
        <dbReference type="ARBA" id="ARBA00022737"/>
    </source>
</evidence>
<keyword evidence="9" id="KW-1185">Reference proteome</keyword>
<evidence type="ECO:0000256" key="6">
    <source>
        <dbReference type="ARBA" id="ARBA00038255"/>
    </source>
</evidence>
<keyword evidence="4" id="KW-0819">tRNA processing</keyword>
<comment type="caution">
    <text evidence="8">The sequence shown here is derived from an EMBL/GenBank/DDBJ whole genome shotgun (WGS) entry which is preliminary data.</text>
</comment>
<dbReference type="EMBL" id="CAKLCB010000157">
    <property type="protein sequence ID" value="CAH0516193.1"/>
    <property type="molecule type" value="Genomic_DNA"/>
</dbReference>
<dbReference type="InterPro" id="IPR036322">
    <property type="entry name" value="WD40_repeat_dom_sf"/>
</dbReference>
<gene>
    <name evidence="8" type="ORF">PBS001_LOCUS2876</name>
</gene>
<dbReference type="InterPro" id="IPR020472">
    <property type="entry name" value="WD40_PAC1"/>
</dbReference>
<dbReference type="PROSITE" id="PS00678">
    <property type="entry name" value="WD_REPEATS_1"/>
    <property type="match status" value="2"/>
</dbReference>
<name>A0ABN8CSU1_9STRA</name>
<dbReference type="PANTHER" id="PTHR14344:SF3">
    <property type="entry name" value="WD REPEAT-CONTAINING PROTEIN 6"/>
    <property type="match status" value="1"/>
</dbReference>
<proteinExistence type="inferred from homology"/>
<dbReference type="SUPFAM" id="SSF50978">
    <property type="entry name" value="WD40 repeat-like"/>
    <property type="match status" value="2"/>
</dbReference>
<dbReference type="PRINTS" id="PR00320">
    <property type="entry name" value="GPROTEINBRPT"/>
</dbReference>
<evidence type="ECO:0000256" key="1">
    <source>
        <dbReference type="ARBA" id="ARBA00004496"/>
    </source>
</evidence>
<accession>A0ABN8CSU1</accession>
<dbReference type="Pfam" id="PF00400">
    <property type="entry name" value="WD40"/>
    <property type="match status" value="2"/>
</dbReference>
<dbReference type="InterPro" id="IPR051973">
    <property type="entry name" value="tRNA_Anticodon_Mtase-Reg"/>
</dbReference>
<keyword evidence="2" id="KW-0963">Cytoplasm</keyword>
<evidence type="ECO:0000256" key="4">
    <source>
        <dbReference type="ARBA" id="ARBA00022694"/>
    </source>
</evidence>
<dbReference type="PANTHER" id="PTHR14344">
    <property type="entry name" value="WD REPEAT PROTEIN"/>
    <property type="match status" value="1"/>
</dbReference>
<comment type="subcellular location">
    <subcellularLocation>
        <location evidence="1">Cytoplasm</location>
    </subcellularLocation>
</comment>
<dbReference type="InterPro" id="IPR001680">
    <property type="entry name" value="WD40_rpt"/>
</dbReference>
<dbReference type="PROSITE" id="PS50082">
    <property type="entry name" value="WD_REPEATS_2"/>
    <property type="match status" value="2"/>
</dbReference>
<feature type="repeat" description="WD" evidence="7">
    <location>
        <begin position="323"/>
        <end position="357"/>
    </location>
</feature>
<evidence type="ECO:0000313" key="9">
    <source>
        <dbReference type="Proteomes" id="UP001158986"/>
    </source>
</evidence>
<reference evidence="8 9" key="1">
    <citation type="submission" date="2021-11" db="EMBL/GenBank/DDBJ databases">
        <authorList>
            <person name="Islam A."/>
            <person name="Islam S."/>
            <person name="Flora M.S."/>
            <person name="Rahman M."/>
            <person name="Ziaur R.M."/>
            <person name="Epstein J.H."/>
            <person name="Hassan M."/>
            <person name="Klassen M."/>
            <person name="Woodard K."/>
            <person name="Webb A."/>
            <person name="Webby R.J."/>
            <person name="El Zowalaty M.E."/>
        </authorList>
    </citation>
    <scope>NUCLEOTIDE SEQUENCE [LARGE SCALE GENOMIC DNA]</scope>
    <source>
        <strain evidence="8">Pbs1</strain>
    </source>
</reference>
<dbReference type="PROSITE" id="PS50294">
    <property type="entry name" value="WD_REPEATS_REGION"/>
    <property type="match status" value="1"/>
</dbReference>